<keyword evidence="1" id="KW-0472">Membrane</keyword>
<keyword evidence="3" id="KW-1185">Reference proteome</keyword>
<evidence type="ECO:0008006" key="4">
    <source>
        <dbReference type="Google" id="ProtNLM"/>
    </source>
</evidence>
<reference evidence="2 3" key="1">
    <citation type="submission" date="2020-04" db="EMBL/GenBank/DDBJ databases">
        <title>Usitatibacter rugosus gen. nov., sp. nov. and Usitatibacter palustris sp. nov., novel members of Usitatibacteraceae fam. nov. within the order Nitrosomonadales isolated from soil.</title>
        <authorList>
            <person name="Huber K.J."/>
            <person name="Neumann-Schaal M."/>
            <person name="Geppert A."/>
            <person name="Luckner M."/>
            <person name="Wanner G."/>
            <person name="Overmann J."/>
        </authorList>
    </citation>
    <scope>NUCLEOTIDE SEQUENCE [LARGE SCALE GENOMIC DNA]</scope>
    <source>
        <strain evidence="2 3">0125_3</strain>
    </source>
</reference>
<feature type="transmembrane region" description="Helical" evidence="1">
    <location>
        <begin position="70"/>
        <end position="100"/>
    </location>
</feature>
<keyword evidence="1" id="KW-1133">Transmembrane helix</keyword>
<dbReference type="AlphaFoldDB" id="A0A6M4GR07"/>
<dbReference type="InterPro" id="IPR008407">
    <property type="entry name" value="Brnchd-chn_aa_trnsp_AzlD"/>
</dbReference>
<feature type="transmembrane region" description="Helical" evidence="1">
    <location>
        <begin position="36"/>
        <end position="58"/>
    </location>
</feature>
<protein>
    <recommendedName>
        <fullName evidence="4">Branched-subunit amino acid transport protein</fullName>
    </recommendedName>
</protein>
<dbReference type="KEGG" id="uru:DSM104443_00720"/>
<name>A0A6M4GR07_9PROT</name>
<dbReference type="RefSeq" id="WP_171089572.1">
    <property type="nucleotide sequence ID" value="NZ_CP053069.1"/>
</dbReference>
<evidence type="ECO:0000313" key="3">
    <source>
        <dbReference type="Proteomes" id="UP000501534"/>
    </source>
</evidence>
<dbReference type="Pfam" id="PF05437">
    <property type="entry name" value="AzlD"/>
    <property type="match status" value="1"/>
</dbReference>
<organism evidence="2 3">
    <name type="scientific">Usitatibacter rugosus</name>
    <dbReference type="NCBI Taxonomy" id="2732067"/>
    <lineage>
        <taxon>Bacteria</taxon>
        <taxon>Pseudomonadati</taxon>
        <taxon>Pseudomonadota</taxon>
        <taxon>Betaproteobacteria</taxon>
        <taxon>Nitrosomonadales</taxon>
        <taxon>Usitatibacteraceae</taxon>
        <taxon>Usitatibacter</taxon>
    </lineage>
</organism>
<sequence>MTTWLAIVGVGLVTFLTRASFILFANPHKFPHAFRVALVFVPPAVLAAIVAPGLFMPAGTFDATFSNPRWIAGLVALAVAAQTRNAVATIATGMATLWVLQWALR</sequence>
<evidence type="ECO:0000256" key="1">
    <source>
        <dbReference type="SAM" id="Phobius"/>
    </source>
</evidence>
<proteinExistence type="predicted"/>
<dbReference type="EMBL" id="CP053069">
    <property type="protein sequence ID" value="QJR09671.1"/>
    <property type="molecule type" value="Genomic_DNA"/>
</dbReference>
<evidence type="ECO:0000313" key="2">
    <source>
        <dbReference type="EMBL" id="QJR09671.1"/>
    </source>
</evidence>
<keyword evidence="1" id="KW-0812">Transmembrane</keyword>
<feature type="transmembrane region" description="Helical" evidence="1">
    <location>
        <begin position="6"/>
        <end position="24"/>
    </location>
</feature>
<gene>
    <name evidence="2" type="ORF">DSM104443_00720</name>
</gene>
<accession>A0A6M4GR07</accession>
<dbReference type="Proteomes" id="UP000501534">
    <property type="component" value="Chromosome"/>
</dbReference>